<evidence type="ECO:0000313" key="3">
    <source>
        <dbReference type="EMBL" id="CAG8552338.1"/>
    </source>
</evidence>
<dbReference type="EMBL" id="CAJVPY010002212">
    <property type="protein sequence ID" value="CAG8552338.1"/>
    <property type="molecule type" value="Genomic_DNA"/>
</dbReference>
<feature type="region of interest" description="Disordered" evidence="2">
    <location>
        <begin position="92"/>
        <end position="154"/>
    </location>
</feature>
<keyword evidence="1" id="KW-0175">Coiled coil</keyword>
<comment type="caution">
    <text evidence="3">The sequence shown here is derived from an EMBL/GenBank/DDBJ whole genome shotgun (WGS) entry which is preliminary data.</text>
</comment>
<proteinExistence type="predicted"/>
<evidence type="ECO:0000256" key="2">
    <source>
        <dbReference type="SAM" id="MobiDB-lite"/>
    </source>
</evidence>
<evidence type="ECO:0000313" key="4">
    <source>
        <dbReference type="Proteomes" id="UP000789405"/>
    </source>
</evidence>
<reference evidence="3" key="1">
    <citation type="submission" date="2021-06" db="EMBL/GenBank/DDBJ databases">
        <authorList>
            <person name="Kallberg Y."/>
            <person name="Tangrot J."/>
            <person name="Rosling A."/>
        </authorList>
    </citation>
    <scope>NUCLEOTIDE SEQUENCE</scope>
    <source>
        <strain evidence="3">MA453B</strain>
    </source>
</reference>
<feature type="compositionally biased region" description="Basic residues" evidence="2">
    <location>
        <begin position="92"/>
        <end position="103"/>
    </location>
</feature>
<name>A0A9N9B287_9GLOM</name>
<accession>A0A9N9B287</accession>
<sequence>MAGLNRTNTTPESIFQFRENNMYTTEKMKAYSEIENEFKRIQSKHDDEYKELECRHDNERKELKQKHVNEHEKLRNKQHQEIKKLFLRHQNRQPFRKKDKKRTVSCPSTYLTPSGSLGEQQDILTTKQPSKHLSYNACPNNPSGPSRMPSIKSPSQHLLYSSSETSLSLEEWHNDSSIRMCDCDFSIFNEMRYSNNSPSSYLTPFCAHGNPTLISRDGQENSTSNFDMTNVNDGLYIDRVGV</sequence>
<gene>
    <name evidence="3" type="ORF">DERYTH_LOCUS5329</name>
</gene>
<protein>
    <submittedName>
        <fullName evidence="3">17542_t:CDS:1</fullName>
    </submittedName>
</protein>
<evidence type="ECO:0000256" key="1">
    <source>
        <dbReference type="SAM" id="Coils"/>
    </source>
</evidence>
<dbReference type="AlphaFoldDB" id="A0A9N9B287"/>
<feature type="coiled-coil region" evidence="1">
    <location>
        <begin position="42"/>
        <end position="80"/>
    </location>
</feature>
<organism evidence="3 4">
    <name type="scientific">Dentiscutata erythropus</name>
    <dbReference type="NCBI Taxonomy" id="1348616"/>
    <lineage>
        <taxon>Eukaryota</taxon>
        <taxon>Fungi</taxon>
        <taxon>Fungi incertae sedis</taxon>
        <taxon>Mucoromycota</taxon>
        <taxon>Glomeromycotina</taxon>
        <taxon>Glomeromycetes</taxon>
        <taxon>Diversisporales</taxon>
        <taxon>Gigasporaceae</taxon>
        <taxon>Dentiscutata</taxon>
    </lineage>
</organism>
<dbReference type="Proteomes" id="UP000789405">
    <property type="component" value="Unassembled WGS sequence"/>
</dbReference>
<keyword evidence="4" id="KW-1185">Reference proteome</keyword>
<feature type="compositionally biased region" description="Polar residues" evidence="2">
    <location>
        <begin position="105"/>
        <end position="144"/>
    </location>
</feature>